<dbReference type="Gene3D" id="3.90.79.10">
    <property type="entry name" value="Nucleoside Triphosphate Pyrophosphohydrolase"/>
    <property type="match status" value="1"/>
</dbReference>
<keyword evidence="3" id="KW-0547">Nucleotide-binding</keyword>
<dbReference type="InterPro" id="IPR015797">
    <property type="entry name" value="NUDIX_hydrolase-like_dom_sf"/>
</dbReference>
<dbReference type="PANTHER" id="PTHR21340:SF0">
    <property type="entry name" value="BIS(5'-NUCLEOSYL)-TETRAPHOSPHATASE [ASYMMETRICAL]"/>
    <property type="match status" value="1"/>
</dbReference>
<dbReference type="PANTHER" id="PTHR21340">
    <property type="entry name" value="DIADENOSINE 5,5-P1,P4-TETRAPHOSPHATE PYROPHOSPHOHYDROLASE MUTT"/>
    <property type="match status" value="1"/>
</dbReference>
<evidence type="ECO:0000313" key="7">
    <source>
        <dbReference type="EMBL" id="QDT55080.1"/>
    </source>
</evidence>
<keyword evidence="4 7" id="KW-0378">Hydrolase</keyword>
<dbReference type="GO" id="GO:0006754">
    <property type="term" value="P:ATP biosynthetic process"/>
    <property type="evidence" value="ECO:0007669"/>
    <property type="project" value="TreeGrafter"/>
</dbReference>
<dbReference type="SUPFAM" id="SSF55811">
    <property type="entry name" value="Nudix"/>
    <property type="match status" value="1"/>
</dbReference>
<evidence type="ECO:0000313" key="8">
    <source>
        <dbReference type="Proteomes" id="UP000315700"/>
    </source>
</evidence>
<proteinExistence type="inferred from homology"/>
<dbReference type="KEGG" id="ccos:Pan44_31210"/>
<dbReference type="GO" id="GO:0006167">
    <property type="term" value="P:AMP biosynthetic process"/>
    <property type="evidence" value="ECO:0007669"/>
    <property type="project" value="TreeGrafter"/>
</dbReference>
<dbReference type="InterPro" id="IPR003565">
    <property type="entry name" value="Tetra_PHTase"/>
</dbReference>
<dbReference type="PRINTS" id="PR00502">
    <property type="entry name" value="NUDIXFAMILY"/>
</dbReference>
<evidence type="ECO:0000256" key="2">
    <source>
        <dbReference type="ARBA" id="ARBA00018911"/>
    </source>
</evidence>
<dbReference type="PROSITE" id="PS51462">
    <property type="entry name" value="NUDIX"/>
    <property type="match status" value="1"/>
</dbReference>
<dbReference type="GO" id="GO:0000166">
    <property type="term" value="F:nucleotide binding"/>
    <property type="evidence" value="ECO:0007669"/>
    <property type="project" value="UniProtKB-KW"/>
</dbReference>
<name>A0A517SG47_9PLAN</name>
<evidence type="ECO:0000256" key="5">
    <source>
        <dbReference type="ARBA" id="ARBA00032644"/>
    </source>
</evidence>
<evidence type="ECO:0000256" key="1">
    <source>
        <dbReference type="ARBA" id="ARBA00005582"/>
    </source>
</evidence>
<keyword evidence="8" id="KW-1185">Reference proteome</keyword>
<dbReference type="InterPro" id="IPR020476">
    <property type="entry name" value="Nudix_hydrolase"/>
</dbReference>
<comment type="similarity">
    <text evidence="1">Belongs to the Nudix hydrolase family.</text>
</comment>
<dbReference type="GO" id="GO:0004081">
    <property type="term" value="F:bis(5'-nucleosyl)-tetraphosphatase (asymmetrical) activity"/>
    <property type="evidence" value="ECO:0007669"/>
    <property type="project" value="TreeGrafter"/>
</dbReference>
<organism evidence="7 8">
    <name type="scientific">Caulifigura coniformis</name>
    <dbReference type="NCBI Taxonomy" id="2527983"/>
    <lineage>
        <taxon>Bacteria</taxon>
        <taxon>Pseudomonadati</taxon>
        <taxon>Planctomycetota</taxon>
        <taxon>Planctomycetia</taxon>
        <taxon>Planctomycetales</taxon>
        <taxon>Planctomycetaceae</taxon>
        <taxon>Caulifigura</taxon>
    </lineage>
</organism>
<accession>A0A517SG47</accession>
<sequence length="145" mass="17072">MAKEMESVRSCGFLVLRERPLREFLLMKHKVRWDLPKGHVDPGETDLECALRELWEETAIPADAIKVDPEFRFMHQYPVRTNRVKSGRAIKTLVIFLAELINDVKIKTTEHPSYAWLPWQPPHRLQEQTIDPLLKAVEEYLITRN</sequence>
<evidence type="ECO:0000256" key="4">
    <source>
        <dbReference type="ARBA" id="ARBA00022801"/>
    </source>
</evidence>
<feature type="domain" description="Nudix hydrolase" evidence="6">
    <location>
        <begin position="6"/>
        <end position="138"/>
    </location>
</feature>
<evidence type="ECO:0000256" key="3">
    <source>
        <dbReference type="ARBA" id="ARBA00022741"/>
    </source>
</evidence>
<gene>
    <name evidence="7" type="primary">ndx1</name>
    <name evidence="7" type="ORF">Pan44_31210</name>
</gene>
<evidence type="ECO:0000259" key="6">
    <source>
        <dbReference type="PROSITE" id="PS51462"/>
    </source>
</evidence>
<reference evidence="7 8" key="1">
    <citation type="submission" date="2019-02" db="EMBL/GenBank/DDBJ databases">
        <title>Deep-cultivation of Planctomycetes and their phenomic and genomic characterization uncovers novel biology.</title>
        <authorList>
            <person name="Wiegand S."/>
            <person name="Jogler M."/>
            <person name="Boedeker C."/>
            <person name="Pinto D."/>
            <person name="Vollmers J."/>
            <person name="Rivas-Marin E."/>
            <person name="Kohn T."/>
            <person name="Peeters S.H."/>
            <person name="Heuer A."/>
            <person name="Rast P."/>
            <person name="Oberbeckmann S."/>
            <person name="Bunk B."/>
            <person name="Jeske O."/>
            <person name="Meyerdierks A."/>
            <person name="Storesund J.E."/>
            <person name="Kallscheuer N."/>
            <person name="Luecker S."/>
            <person name="Lage O.M."/>
            <person name="Pohl T."/>
            <person name="Merkel B.J."/>
            <person name="Hornburger P."/>
            <person name="Mueller R.-W."/>
            <person name="Bruemmer F."/>
            <person name="Labrenz M."/>
            <person name="Spormann A.M."/>
            <person name="Op den Camp H."/>
            <person name="Overmann J."/>
            <person name="Amann R."/>
            <person name="Jetten M.S.M."/>
            <person name="Mascher T."/>
            <person name="Medema M.H."/>
            <person name="Devos D.P."/>
            <person name="Kaster A.-K."/>
            <person name="Ovreas L."/>
            <person name="Rohde M."/>
            <person name="Galperin M.Y."/>
            <person name="Jogler C."/>
        </authorList>
    </citation>
    <scope>NUCLEOTIDE SEQUENCE [LARGE SCALE GENOMIC DNA]</scope>
    <source>
        <strain evidence="7 8">Pan44</strain>
    </source>
</reference>
<dbReference type="CDD" id="cd03428">
    <property type="entry name" value="NUDIX_Ap4A_Nudt2"/>
    <property type="match status" value="1"/>
</dbReference>
<dbReference type="Proteomes" id="UP000315700">
    <property type="component" value="Chromosome"/>
</dbReference>
<dbReference type="InterPro" id="IPR051325">
    <property type="entry name" value="Nudix_hydrolase_domain"/>
</dbReference>
<dbReference type="InterPro" id="IPR000086">
    <property type="entry name" value="NUDIX_hydrolase_dom"/>
</dbReference>
<dbReference type="InParanoid" id="A0A517SG47"/>
<dbReference type="AlphaFoldDB" id="A0A517SG47"/>
<dbReference type="Pfam" id="PF00293">
    <property type="entry name" value="NUDIX"/>
    <property type="match status" value="1"/>
</dbReference>
<dbReference type="EMBL" id="CP036271">
    <property type="protein sequence ID" value="QDT55080.1"/>
    <property type="molecule type" value="Genomic_DNA"/>
</dbReference>
<protein>
    <recommendedName>
        <fullName evidence="2">Bis(5'-nucleosyl)-tetraphosphatase [asymmetrical]</fullName>
    </recommendedName>
    <alternativeName>
        <fullName evidence="5">Diadenosine 5',5'''-P1,P4-tetraphosphate asymmetrical hydrolase</fullName>
    </alternativeName>
</protein>